<proteinExistence type="predicted"/>
<reference evidence="1" key="1">
    <citation type="submission" date="2021-01" db="EMBL/GenBank/DDBJ databases">
        <authorList>
            <person name="Corre E."/>
            <person name="Pelletier E."/>
            <person name="Niang G."/>
            <person name="Scheremetjew M."/>
            <person name="Finn R."/>
            <person name="Kale V."/>
            <person name="Holt S."/>
            <person name="Cochrane G."/>
            <person name="Meng A."/>
            <person name="Brown T."/>
            <person name="Cohen L."/>
        </authorList>
    </citation>
    <scope>NUCLEOTIDE SEQUENCE</scope>
    <source>
        <strain evidence="1">CCMP147</strain>
    </source>
</reference>
<gene>
    <name evidence="1" type="ORF">TDUB1175_LOCUS1912</name>
</gene>
<protein>
    <submittedName>
        <fullName evidence="1">Uncharacterized protein</fullName>
    </submittedName>
</protein>
<organism evidence="1">
    <name type="scientific">Pseudictyota dubia</name>
    <dbReference type="NCBI Taxonomy" id="2749911"/>
    <lineage>
        <taxon>Eukaryota</taxon>
        <taxon>Sar</taxon>
        <taxon>Stramenopiles</taxon>
        <taxon>Ochrophyta</taxon>
        <taxon>Bacillariophyta</taxon>
        <taxon>Mediophyceae</taxon>
        <taxon>Biddulphiophycidae</taxon>
        <taxon>Eupodiscales</taxon>
        <taxon>Odontellaceae</taxon>
        <taxon>Pseudictyota</taxon>
    </lineage>
</organism>
<evidence type="ECO:0000313" key="1">
    <source>
        <dbReference type="EMBL" id="CAD8294353.1"/>
    </source>
</evidence>
<dbReference type="EMBL" id="HBED01003991">
    <property type="protein sequence ID" value="CAD8294353.1"/>
    <property type="molecule type" value="Transcribed_RNA"/>
</dbReference>
<name>A0A7R9YXM2_9STRA</name>
<sequence length="149" mass="17142">MPWAQGALDKFNNRVRVTGGWVQPDKMSCYLVDFVWHKGKWEYVKGRQLPDEPLTVEMPDGSREVERLDPSTVSKILRLWIAPDGMTTKAVEEICLQTEKWADCVRSGHLHKTDAWIALKTTITKQIEYPLLALNLSEDDCDHIEHPIL</sequence>
<dbReference type="AlphaFoldDB" id="A0A7R9YXM2"/>
<accession>A0A7R9YXM2</accession>